<gene>
    <name evidence="1" type="ORF">AB0E65_03910</name>
</gene>
<sequence>MSLADAHDVDVRIYHRDGTIFADTRTGAPESLLTLLDSLGLERHQVSGDVWHQVPEAMDEIAMKDLVDLVEALVTAADLSIEVDPGIVGGTAYRAALATAPQPAADTVKSRSLRTR</sequence>
<dbReference type="RefSeq" id="WP_108952650.1">
    <property type="nucleotide sequence ID" value="NZ_BEVZ01000002.1"/>
</dbReference>
<proteinExistence type="predicted"/>
<name>A0ABV2YCD6_9ACTN</name>
<evidence type="ECO:0000313" key="2">
    <source>
        <dbReference type="Proteomes" id="UP001550850"/>
    </source>
</evidence>
<comment type="caution">
    <text evidence="1">The sequence shown here is derived from an EMBL/GenBank/DDBJ whole genome shotgun (WGS) entry which is preliminary data.</text>
</comment>
<accession>A0ABV2YCD6</accession>
<organism evidence="1 2">
    <name type="scientific">Streptomyces fragilis</name>
    <dbReference type="NCBI Taxonomy" id="67301"/>
    <lineage>
        <taxon>Bacteria</taxon>
        <taxon>Bacillati</taxon>
        <taxon>Actinomycetota</taxon>
        <taxon>Actinomycetes</taxon>
        <taxon>Kitasatosporales</taxon>
        <taxon>Streptomycetaceae</taxon>
        <taxon>Streptomyces</taxon>
    </lineage>
</organism>
<dbReference type="Proteomes" id="UP001550850">
    <property type="component" value="Unassembled WGS sequence"/>
</dbReference>
<evidence type="ECO:0000313" key="1">
    <source>
        <dbReference type="EMBL" id="MEU3553377.1"/>
    </source>
</evidence>
<keyword evidence="2" id="KW-1185">Reference proteome</keyword>
<reference evidence="1 2" key="1">
    <citation type="submission" date="2024-06" db="EMBL/GenBank/DDBJ databases">
        <title>The Natural Products Discovery Center: Release of the First 8490 Sequenced Strains for Exploring Actinobacteria Biosynthetic Diversity.</title>
        <authorList>
            <person name="Kalkreuter E."/>
            <person name="Kautsar S.A."/>
            <person name="Yang D."/>
            <person name="Bader C.D."/>
            <person name="Teijaro C.N."/>
            <person name="Fluegel L."/>
            <person name="Davis C.M."/>
            <person name="Simpson J.R."/>
            <person name="Lauterbach L."/>
            <person name="Steele A.D."/>
            <person name="Gui C."/>
            <person name="Meng S."/>
            <person name="Li G."/>
            <person name="Viehrig K."/>
            <person name="Ye F."/>
            <person name="Su P."/>
            <person name="Kiefer A.F."/>
            <person name="Nichols A."/>
            <person name="Cepeda A.J."/>
            <person name="Yan W."/>
            <person name="Fan B."/>
            <person name="Jiang Y."/>
            <person name="Adhikari A."/>
            <person name="Zheng C.-J."/>
            <person name="Schuster L."/>
            <person name="Cowan T.M."/>
            <person name="Smanski M.J."/>
            <person name="Chevrette M.G."/>
            <person name="De Carvalho L.P.S."/>
            <person name="Shen B."/>
        </authorList>
    </citation>
    <scope>NUCLEOTIDE SEQUENCE [LARGE SCALE GENOMIC DNA]</scope>
    <source>
        <strain evidence="1 2">NPDC038104</strain>
    </source>
</reference>
<dbReference type="EMBL" id="JBEZUR010000003">
    <property type="protein sequence ID" value="MEU3553377.1"/>
    <property type="molecule type" value="Genomic_DNA"/>
</dbReference>
<protein>
    <submittedName>
        <fullName evidence="1">Uncharacterized protein</fullName>
    </submittedName>
</protein>